<dbReference type="EMBL" id="LGRX02025867">
    <property type="protein sequence ID" value="KAK3251727.1"/>
    <property type="molecule type" value="Genomic_DNA"/>
</dbReference>
<comment type="caution">
    <text evidence="2">The sequence shown here is derived from an EMBL/GenBank/DDBJ whole genome shotgun (WGS) entry which is preliminary data.</text>
</comment>
<dbReference type="Proteomes" id="UP001190700">
    <property type="component" value="Unassembled WGS sequence"/>
</dbReference>
<sequence>LSSAVVNARACGRGNGHICGRRTSRRGRHGDASGAAAAWQQQNYWRHCQQPGGRSSGAEGICGGGWGVRGGWRKGGGQGRGPRAVAGSAQCCEYPGSGERRSILGQCCGGDWNWSCRSCSKRDHLRTGGRGEYHQGTAQHRFQSARVGKRSKPERVGWQHL</sequence>
<feature type="non-terminal residue" evidence="2">
    <location>
        <position position="161"/>
    </location>
</feature>
<feature type="compositionally biased region" description="Basic and acidic residues" evidence="1">
    <location>
        <begin position="151"/>
        <end position="161"/>
    </location>
</feature>
<organism evidence="2 3">
    <name type="scientific">Cymbomonas tetramitiformis</name>
    <dbReference type="NCBI Taxonomy" id="36881"/>
    <lineage>
        <taxon>Eukaryota</taxon>
        <taxon>Viridiplantae</taxon>
        <taxon>Chlorophyta</taxon>
        <taxon>Pyramimonadophyceae</taxon>
        <taxon>Pyramimonadales</taxon>
        <taxon>Pyramimonadaceae</taxon>
        <taxon>Cymbomonas</taxon>
    </lineage>
</organism>
<evidence type="ECO:0000256" key="1">
    <source>
        <dbReference type="SAM" id="MobiDB-lite"/>
    </source>
</evidence>
<dbReference type="AlphaFoldDB" id="A0AAE0CD78"/>
<name>A0AAE0CD78_9CHLO</name>
<keyword evidence="3" id="KW-1185">Reference proteome</keyword>
<gene>
    <name evidence="2" type="ORF">CYMTET_38941</name>
</gene>
<feature type="non-terminal residue" evidence="2">
    <location>
        <position position="1"/>
    </location>
</feature>
<protein>
    <submittedName>
        <fullName evidence="2">Uncharacterized protein</fullName>
    </submittedName>
</protein>
<evidence type="ECO:0000313" key="3">
    <source>
        <dbReference type="Proteomes" id="UP001190700"/>
    </source>
</evidence>
<proteinExistence type="predicted"/>
<accession>A0AAE0CD78</accession>
<reference evidence="2 3" key="1">
    <citation type="journal article" date="2015" name="Genome Biol. Evol.">
        <title>Comparative Genomics of a Bacterivorous Green Alga Reveals Evolutionary Causalities and Consequences of Phago-Mixotrophic Mode of Nutrition.</title>
        <authorList>
            <person name="Burns J.A."/>
            <person name="Paasch A."/>
            <person name="Narechania A."/>
            <person name="Kim E."/>
        </authorList>
    </citation>
    <scope>NUCLEOTIDE SEQUENCE [LARGE SCALE GENOMIC DNA]</scope>
    <source>
        <strain evidence="2 3">PLY_AMNH</strain>
    </source>
</reference>
<feature type="region of interest" description="Disordered" evidence="1">
    <location>
        <begin position="127"/>
        <end position="161"/>
    </location>
</feature>
<evidence type="ECO:0000313" key="2">
    <source>
        <dbReference type="EMBL" id="KAK3251727.1"/>
    </source>
</evidence>